<comment type="caution">
    <text evidence="1">The sequence shown here is derived from an EMBL/GenBank/DDBJ whole genome shotgun (WGS) entry which is preliminary data.</text>
</comment>
<name>A0ABV6Z4C8_UNCC1</name>
<evidence type="ECO:0000313" key="1">
    <source>
        <dbReference type="EMBL" id="MFC1853292.1"/>
    </source>
</evidence>
<feature type="non-terminal residue" evidence="1">
    <location>
        <position position="761"/>
    </location>
</feature>
<protein>
    <submittedName>
        <fullName evidence="1">Uncharacterized protein</fullName>
    </submittedName>
</protein>
<dbReference type="Proteomes" id="UP001594351">
    <property type="component" value="Unassembled WGS sequence"/>
</dbReference>
<sequence length="761" mass="88897">MIDTNNHRDEFNEQDLIQELKSIKEIHLSLKYTKREHVQNTLNSYLRQEHHHKVLQKFLAKSEDNKVYFLSIIQRFGVEIEIDKHLPHLSEWISQKVLEQKKKIEFELAQCADEKAVTTIMTSLRQNIKDEVFLGYFNYVSKEELLEFFNTIETSEKEKFSNMPIFKERSRQLILLVKRKAAGSDDRASLLAEILPIESDLINLLPHLKDKAILTLIAIHCRLAKKILGWKPASWNDLDETLVFAGNLYDINHFIIDADKLVAERETLFTDQKYQSAWKKIKELLNETERSFRAMVLSQLQPALQRLVDREIIQVPFNKLRNVRWVFEEMITLSQSFENIKSLFSEKFYLELNLKLDKAVAQLKRNVMVFSSQQFEQLPELKELASGKITVHKLLESPPKVSIAKKIAHNLRRKHITPELVQLLFGSPLPKVVLPIHEMMVVLQKNISRFKSSFRNKNDLILDVAYKLVFLIDPESKHFNYYMMKEGQGLRVKLSHRRIKKVHLLRLDWILFQESGPVLLSVKADFFKNQYWIIKLILSFSPGLPAKQKSQLDRAFLDDVQKLFELNVRQFTFSEIREQLKSAPPDDEGVVDQYLSKVHWLETVLTEQELERTEKTIKYIIRTTDAISFLSEFKVIRAPLPQSVIEVLELFTNKSAQLDFDDLEKCLSYFAINNFFFLPTPCRDEETSLQQLINNWISQANSAALDEIFASFMSLVDLLHASYEYTAQEINVSAFSDSERRLFELLKPLTGHRSGKAAFNS</sequence>
<keyword evidence="2" id="KW-1185">Reference proteome</keyword>
<organism evidence="1 2">
    <name type="scientific">candidate division CSSED10-310 bacterium</name>
    <dbReference type="NCBI Taxonomy" id="2855610"/>
    <lineage>
        <taxon>Bacteria</taxon>
        <taxon>Bacteria division CSSED10-310</taxon>
    </lineage>
</organism>
<reference evidence="1 2" key="1">
    <citation type="submission" date="2024-09" db="EMBL/GenBank/DDBJ databases">
        <title>Laminarin stimulates single cell rates of sulfate reduction while oxygen inhibits transcriptomic activity in coastal marine sediment.</title>
        <authorList>
            <person name="Lindsay M."/>
            <person name="Orcutt B."/>
            <person name="Emerson D."/>
            <person name="Stepanauskas R."/>
            <person name="D'Angelo T."/>
        </authorList>
    </citation>
    <scope>NUCLEOTIDE SEQUENCE [LARGE SCALE GENOMIC DNA]</scope>
    <source>
        <strain evidence="1">SAG AM-311-K15</strain>
    </source>
</reference>
<proteinExistence type="predicted"/>
<dbReference type="EMBL" id="JBHPBY010000465">
    <property type="protein sequence ID" value="MFC1853292.1"/>
    <property type="molecule type" value="Genomic_DNA"/>
</dbReference>
<gene>
    <name evidence="1" type="ORF">ACFL27_24095</name>
</gene>
<accession>A0ABV6Z4C8</accession>
<evidence type="ECO:0000313" key="2">
    <source>
        <dbReference type="Proteomes" id="UP001594351"/>
    </source>
</evidence>